<dbReference type="AlphaFoldDB" id="A0A5A7UNF3"/>
<evidence type="ECO:0000313" key="2">
    <source>
        <dbReference type="EMBL" id="TYK21032.1"/>
    </source>
</evidence>
<dbReference type="Proteomes" id="UP000321393">
    <property type="component" value="Unassembled WGS sequence"/>
</dbReference>
<evidence type="ECO:0000313" key="4">
    <source>
        <dbReference type="Proteomes" id="UP000321947"/>
    </source>
</evidence>
<gene>
    <name evidence="2" type="ORF">E5676_scaffold778G00270</name>
    <name evidence="1" type="ORF">E6C27_scaffold486G00060</name>
</gene>
<accession>A0A5A7UNF3</accession>
<name>A0A5A7UNF3_CUCMM</name>
<proteinExistence type="predicted"/>
<evidence type="ECO:0000313" key="3">
    <source>
        <dbReference type="Proteomes" id="UP000321393"/>
    </source>
</evidence>
<dbReference type="PANTHER" id="PTHR46250:SF18">
    <property type="entry name" value="MYB_SANT-LIKE DOMAIN-CONTAINING PROTEIN"/>
    <property type="match status" value="1"/>
</dbReference>
<dbReference type="Proteomes" id="UP000321947">
    <property type="component" value="Unassembled WGS sequence"/>
</dbReference>
<organism evidence="1 3">
    <name type="scientific">Cucumis melo var. makuwa</name>
    <name type="common">Oriental melon</name>
    <dbReference type="NCBI Taxonomy" id="1194695"/>
    <lineage>
        <taxon>Eukaryota</taxon>
        <taxon>Viridiplantae</taxon>
        <taxon>Streptophyta</taxon>
        <taxon>Embryophyta</taxon>
        <taxon>Tracheophyta</taxon>
        <taxon>Spermatophyta</taxon>
        <taxon>Magnoliopsida</taxon>
        <taxon>eudicotyledons</taxon>
        <taxon>Gunneridae</taxon>
        <taxon>Pentapetalae</taxon>
        <taxon>rosids</taxon>
        <taxon>fabids</taxon>
        <taxon>Cucurbitales</taxon>
        <taxon>Cucurbitaceae</taxon>
        <taxon>Benincaseae</taxon>
        <taxon>Cucumis</taxon>
    </lineage>
</organism>
<evidence type="ECO:0000313" key="1">
    <source>
        <dbReference type="EMBL" id="KAA0056734.1"/>
    </source>
</evidence>
<reference evidence="3 4" key="1">
    <citation type="submission" date="2019-08" db="EMBL/GenBank/DDBJ databases">
        <title>Draft genome sequences of two oriental melons (Cucumis melo L. var makuwa).</title>
        <authorList>
            <person name="Kwon S.-Y."/>
        </authorList>
    </citation>
    <scope>NUCLEOTIDE SEQUENCE [LARGE SCALE GENOMIC DNA]</scope>
    <source>
        <strain evidence="4">cv. Chang Bougi</strain>
        <strain evidence="3">cv. SW 3</strain>
        <tissue evidence="1">Leaf</tissue>
    </source>
</reference>
<dbReference type="PANTHER" id="PTHR46250">
    <property type="entry name" value="MYB/SANT-LIKE DNA-BINDING DOMAIN PROTEIN-RELATED"/>
    <property type="match status" value="1"/>
</dbReference>
<protein>
    <submittedName>
        <fullName evidence="1">Retrotransposon protein</fullName>
    </submittedName>
</protein>
<dbReference type="EMBL" id="SSTE01007295">
    <property type="protein sequence ID" value="KAA0056734.1"/>
    <property type="molecule type" value="Genomic_DNA"/>
</dbReference>
<comment type="caution">
    <text evidence="1">The sequence shown here is derived from an EMBL/GenBank/DDBJ whole genome shotgun (WGS) entry which is preliminary data.</text>
</comment>
<dbReference type="EMBL" id="SSTD01005935">
    <property type="protein sequence ID" value="TYK21032.1"/>
    <property type="molecule type" value="Genomic_DNA"/>
</dbReference>
<sequence length="254" mass="28684">MTNCEDIDDVDEGDSAYATTTTPKDIQYIKTTNEWSQWRDELAKAMFTEWQLLWKSCFVPLSMYGLERRRTFECLVELVSTEGSKSNNGTFRPGYLSQLVCMMAEKLLGCCVHAITVIDCRIKTLKQTFQAIAEMRRTTDRFTETFIDVRFNEPASMRGLTCRMGTRSFHPCTARGLTCPKRVFTHHNLLAGCDHHNNCYDIVVLFCKIGLRCRSANIEKSIVKSDVGSHDVGLHGIVKGQTSADVGSITLQDV</sequence>